<dbReference type="GO" id="GO:0031625">
    <property type="term" value="F:ubiquitin protein ligase binding"/>
    <property type="evidence" value="ECO:0007669"/>
    <property type="project" value="InterPro"/>
</dbReference>
<accession>A0A8S0ZDL2</accession>
<dbReference type="AlphaFoldDB" id="A0A8S0ZDL2"/>
<evidence type="ECO:0000313" key="10">
    <source>
        <dbReference type="EMBL" id="CAB3230757.1"/>
    </source>
</evidence>
<dbReference type="Gene3D" id="1.10.220.160">
    <property type="match status" value="1"/>
</dbReference>
<evidence type="ECO:0000313" key="11">
    <source>
        <dbReference type="Proteomes" id="UP000494106"/>
    </source>
</evidence>
<keyword evidence="8" id="KW-0325">Glycoprotein</keyword>
<evidence type="ECO:0000256" key="8">
    <source>
        <dbReference type="ARBA" id="ARBA00023180"/>
    </source>
</evidence>
<dbReference type="CDD" id="cd03406">
    <property type="entry name" value="SPFH_like_u3"/>
    <property type="match status" value="1"/>
</dbReference>
<keyword evidence="6" id="KW-1133">Transmembrane helix</keyword>
<proteinExistence type="inferred from homology"/>
<keyword evidence="3" id="KW-0812">Transmembrane</keyword>
<dbReference type="GO" id="GO:0005789">
    <property type="term" value="C:endoplasmic reticulum membrane"/>
    <property type="evidence" value="ECO:0007669"/>
    <property type="project" value="UniProtKB-SubCell"/>
</dbReference>
<dbReference type="Gene3D" id="6.10.140.2220">
    <property type="match status" value="1"/>
</dbReference>
<keyword evidence="4" id="KW-0256">Endoplasmic reticulum</keyword>
<dbReference type="PANTHER" id="PTHR15351:SF3">
    <property type="entry name" value="ERLIN"/>
    <property type="match status" value="1"/>
</dbReference>
<evidence type="ECO:0000256" key="1">
    <source>
        <dbReference type="ARBA" id="ARBA00004648"/>
    </source>
</evidence>
<dbReference type="Gene3D" id="2.170.270.10">
    <property type="entry name" value="SET domain"/>
    <property type="match status" value="1"/>
</dbReference>
<evidence type="ECO:0000256" key="6">
    <source>
        <dbReference type="ARBA" id="ARBA00022989"/>
    </source>
</evidence>
<dbReference type="CDD" id="cd20071">
    <property type="entry name" value="SET_SMYD"/>
    <property type="match status" value="1"/>
</dbReference>
<evidence type="ECO:0000256" key="7">
    <source>
        <dbReference type="ARBA" id="ARBA00023136"/>
    </source>
</evidence>
<organism evidence="10 11">
    <name type="scientific">Arctia plantaginis</name>
    <name type="common">Wood tiger moth</name>
    <name type="synonym">Phalaena plantaginis</name>
    <dbReference type="NCBI Taxonomy" id="874455"/>
    <lineage>
        <taxon>Eukaryota</taxon>
        <taxon>Metazoa</taxon>
        <taxon>Ecdysozoa</taxon>
        <taxon>Arthropoda</taxon>
        <taxon>Hexapoda</taxon>
        <taxon>Insecta</taxon>
        <taxon>Pterygota</taxon>
        <taxon>Neoptera</taxon>
        <taxon>Endopterygota</taxon>
        <taxon>Lepidoptera</taxon>
        <taxon>Glossata</taxon>
        <taxon>Ditrysia</taxon>
        <taxon>Noctuoidea</taxon>
        <taxon>Erebidae</taxon>
        <taxon>Arctiinae</taxon>
        <taxon>Arctia</taxon>
    </lineage>
</organism>
<comment type="similarity">
    <text evidence="2">Belongs to the band 7/mec-2 family.</text>
</comment>
<dbReference type="GO" id="GO:0015485">
    <property type="term" value="F:cholesterol binding"/>
    <property type="evidence" value="ECO:0007669"/>
    <property type="project" value="TreeGrafter"/>
</dbReference>
<protein>
    <recommendedName>
        <fullName evidence="9">Band 7 domain-containing protein</fullName>
    </recommendedName>
</protein>
<keyword evidence="11" id="KW-1185">Reference proteome</keyword>
<comment type="caution">
    <text evidence="10">The sequence shown here is derived from an EMBL/GenBank/DDBJ whole genome shotgun (WGS) entry which is preliminary data.</text>
</comment>
<evidence type="ECO:0000256" key="4">
    <source>
        <dbReference type="ARBA" id="ARBA00022824"/>
    </source>
</evidence>
<dbReference type="Pfam" id="PF01145">
    <property type="entry name" value="Band_7"/>
    <property type="match status" value="1"/>
</dbReference>
<dbReference type="Proteomes" id="UP000494106">
    <property type="component" value="Unassembled WGS sequence"/>
</dbReference>
<keyword evidence="7" id="KW-0472">Membrane</keyword>
<dbReference type="SUPFAM" id="SSF82199">
    <property type="entry name" value="SET domain"/>
    <property type="match status" value="1"/>
</dbReference>
<sequence length="831" mass="93614">MISRYEVQTSEKLGRHLVAAKDLKSGETILSDEPFVLGPNSDTSLVCFNCYLPLMSKFVVCKNCGVAPICPGDGCPDHLAHKKWHTSTECDFFRTLKLTNGLHPMTMVQNVGSLLALRAFMKRNVDVKAWDEFMKLESHLEKRKNTSAWEYSDNTVKFIQSLHVAGVVPDENLIQKICAAIDVNSFEVRGPAIPAIGCAEVLRGVYLKAALLAHDCVGNTHMSINDNNVLVCHASTNIKKGDIIYYNYTDPLKGTAIRQQHLMIGKYFKCTCNRCADNTEMDTFMSSSKCTECKTGLVSQTTPEQWTCHNCKNTFADGKISYQVQCCAEKFGVINKKDEKELEEFIRNVSLVLGPNHYLLLEAKQRLAGVLRDTINREPRPTKKLMKRKMELCEEILTVLNKLCPGISRTKAITLYELHSAIVRLAKKLFDGREITGSAYLDELITAEKHLKQALEMLFIEPGNSPEGELCAKALEEYRALKGTMNAVLDGIHAEGKSYQFTEETNAMADQSSVLALMILAVGVTVHFSLHKVEEGHVGVYYRGGALLPVTSQPGFHMMIPLLTSYKAIQTTLQTDEVKNVPCGTSGGVMIYFERIEVVNKLEPVSVLDMVRNFTADYDKTLIFNKVHHELNQFCSAHTLHEVYIDLFDQIDENLRTALQQDLNEMAPGLRVQAVRVTKPKIPEMIRKNYELMEAEKSKLLIAAQHQKVVEKEAETARRKAVIEAEKEAQVAKIQYEQKIMEKESLQKIELIEDSIHKAKQQTKAEADYYHLKKQAEANKLLLTREYLELKKYEALALNNKIYFGNDIPKMFMQANVGDSVPPIAKSVQVE</sequence>
<feature type="domain" description="Band 7" evidence="9">
    <location>
        <begin position="528"/>
        <end position="694"/>
    </location>
</feature>
<keyword evidence="5" id="KW-0735">Signal-anchor</keyword>
<evidence type="ECO:0000256" key="3">
    <source>
        <dbReference type="ARBA" id="ARBA00022692"/>
    </source>
</evidence>
<dbReference type="GO" id="GO:0032991">
    <property type="term" value="C:protein-containing complex"/>
    <property type="evidence" value="ECO:0007669"/>
    <property type="project" value="UniProtKB-ARBA"/>
</dbReference>
<dbReference type="InterPro" id="IPR001107">
    <property type="entry name" value="Band_7"/>
</dbReference>
<dbReference type="EMBL" id="CADEBC010000428">
    <property type="protein sequence ID" value="CAB3230757.1"/>
    <property type="molecule type" value="Genomic_DNA"/>
</dbReference>
<dbReference type="GO" id="GO:0032933">
    <property type="term" value="P:SREBP signaling pathway"/>
    <property type="evidence" value="ECO:0007669"/>
    <property type="project" value="TreeGrafter"/>
</dbReference>
<comment type="subcellular location">
    <subcellularLocation>
        <location evidence="1">Endoplasmic reticulum membrane</location>
        <topology evidence="1">Single-pass type II membrane protein</topology>
    </subcellularLocation>
</comment>
<dbReference type="InterPro" id="IPR033294">
    <property type="entry name" value="Erlin1/2"/>
</dbReference>
<evidence type="ECO:0000259" key="9">
    <source>
        <dbReference type="SMART" id="SM00244"/>
    </source>
</evidence>
<evidence type="ECO:0000256" key="5">
    <source>
        <dbReference type="ARBA" id="ARBA00022968"/>
    </source>
</evidence>
<dbReference type="FunFam" id="3.30.479.30:FF:000009">
    <property type="entry name" value="Erlin-2 isoform 1"/>
    <property type="match status" value="1"/>
</dbReference>
<name>A0A8S0ZDL2_ARCPL</name>
<evidence type="ECO:0000256" key="2">
    <source>
        <dbReference type="ARBA" id="ARBA00008164"/>
    </source>
</evidence>
<dbReference type="PANTHER" id="PTHR15351">
    <property type="entry name" value="ERLIN (ER LIPID RAFT ASSOCIATED PROTEIN) HOMOLOG"/>
    <property type="match status" value="1"/>
</dbReference>
<reference evidence="10 11" key="1">
    <citation type="submission" date="2020-04" db="EMBL/GenBank/DDBJ databases">
        <authorList>
            <person name="Wallbank WR R."/>
            <person name="Pardo Diaz C."/>
            <person name="Kozak K."/>
            <person name="Martin S."/>
            <person name="Jiggins C."/>
            <person name="Moest M."/>
            <person name="Warren A I."/>
            <person name="Byers J.R.P. K."/>
            <person name="Montejo-Kovacevich G."/>
            <person name="Yen C E."/>
        </authorList>
    </citation>
    <scope>NUCLEOTIDE SEQUENCE [LARGE SCALE GENOMIC DNA]</scope>
</reference>
<dbReference type="OrthoDB" id="77368at2759"/>
<dbReference type="InterPro" id="IPR046341">
    <property type="entry name" value="SET_dom_sf"/>
</dbReference>
<gene>
    <name evidence="10" type="ORF">APLA_LOCUS4338</name>
</gene>
<dbReference type="SMART" id="SM00244">
    <property type="entry name" value="PHB"/>
    <property type="match status" value="1"/>
</dbReference>